<dbReference type="PANTHER" id="PTHR33677:SF4">
    <property type="entry name" value="COPPER-SENSING TRANSCRIPTIONAL REPRESSOR CSOR"/>
    <property type="match status" value="1"/>
</dbReference>
<dbReference type="GO" id="GO:0003677">
    <property type="term" value="F:DNA binding"/>
    <property type="evidence" value="ECO:0007669"/>
    <property type="project" value="InterPro"/>
</dbReference>
<dbReference type="InterPro" id="IPR003735">
    <property type="entry name" value="Metal_Tscrpt_repr"/>
</dbReference>
<evidence type="ECO:0000256" key="5">
    <source>
        <dbReference type="ARBA" id="ARBA00039938"/>
    </source>
</evidence>
<dbReference type="CDD" id="cd10159">
    <property type="entry name" value="CsoR-like_DUF156_2"/>
    <property type="match status" value="1"/>
</dbReference>
<comment type="subunit">
    <text evidence="2">Homodimer.</text>
</comment>
<evidence type="ECO:0000256" key="1">
    <source>
        <dbReference type="ARBA" id="ARBA00004496"/>
    </source>
</evidence>
<gene>
    <name evidence="7" type="ORF">J3A84_13195</name>
</gene>
<evidence type="ECO:0000256" key="6">
    <source>
        <dbReference type="ARBA" id="ARBA00041544"/>
    </source>
</evidence>
<keyword evidence="4" id="KW-0479">Metal-binding</keyword>
<comment type="caution">
    <text evidence="7">The sequence shown here is derived from an EMBL/GenBank/DDBJ whole genome shotgun (WGS) entry which is preliminary data.</text>
</comment>
<sequence>MQADKDRITKLLKTARGQMDGLLKMVEEDRYCVDISNQLMATQAILKKVNAEILHDHLNHCVHGAFGTEEQSEKISEIIMIMDKLTK</sequence>
<dbReference type="AlphaFoldDB" id="A0A939H844"/>
<name>A0A939H844_9CLOT</name>
<evidence type="ECO:0000313" key="8">
    <source>
        <dbReference type="Proteomes" id="UP000664218"/>
    </source>
</evidence>
<proteinExistence type="predicted"/>
<dbReference type="GO" id="GO:0045892">
    <property type="term" value="P:negative regulation of DNA-templated transcription"/>
    <property type="evidence" value="ECO:0007669"/>
    <property type="project" value="UniProtKB-ARBA"/>
</dbReference>
<dbReference type="Pfam" id="PF02583">
    <property type="entry name" value="Trns_repr_metal"/>
    <property type="match status" value="1"/>
</dbReference>
<evidence type="ECO:0000256" key="4">
    <source>
        <dbReference type="ARBA" id="ARBA00022723"/>
    </source>
</evidence>
<dbReference type="PANTHER" id="PTHR33677">
    <property type="entry name" value="TRANSCRIPTIONAL REPRESSOR FRMR-RELATED"/>
    <property type="match status" value="1"/>
</dbReference>
<dbReference type="Gene3D" id="1.20.58.1000">
    <property type="entry name" value="Metal-sensitive repressor, helix protomer"/>
    <property type="match status" value="1"/>
</dbReference>
<keyword evidence="8" id="KW-1185">Reference proteome</keyword>
<accession>A0A939H844</accession>
<dbReference type="RefSeq" id="WP_207600515.1">
    <property type="nucleotide sequence ID" value="NZ_JAFNJU010000011.1"/>
</dbReference>
<reference evidence="7" key="1">
    <citation type="submission" date="2021-03" db="EMBL/GenBank/DDBJ databases">
        <title>Proteiniclasticum marinus sp. nov., isolated from tidal flat sediment.</title>
        <authorList>
            <person name="Namirimu T."/>
            <person name="Yang J.-A."/>
            <person name="Yang S.-H."/>
            <person name="Kim Y.-J."/>
            <person name="Kwon K.K."/>
        </authorList>
    </citation>
    <scope>NUCLEOTIDE SEQUENCE</scope>
    <source>
        <strain evidence="7">SCR006</strain>
    </source>
</reference>
<keyword evidence="3" id="KW-0963">Cytoplasm</keyword>
<protein>
    <recommendedName>
        <fullName evidence="5">Copper-sensing transcriptional repressor CsoR</fullName>
    </recommendedName>
    <alternativeName>
        <fullName evidence="6">Copper-sensitive operon repressor</fullName>
    </alternativeName>
</protein>
<evidence type="ECO:0000256" key="2">
    <source>
        <dbReference type="ARBA" id="ARBA00011738"/>
    </source>
</evidence>
<comment type="subcellular location">
    <subcellularLocation>
        <location evidence="1">Cytoplasm</location>
    </subcellularLocation>
</comment>
<dbReference type="GO" id="GO:0046872">
    <property type="term" value="F:metal ion binding"/>
    <property type="evidence" value="ECO:0007669"/>
    <property type="project" value="UniProtKB-KW"/>
</dbReference>
<evidence type="ECO:0000313" key="7">
    <source>
        <dbReference type="EMBL" id="MBO1265989.1"/>
    </source>
</evidence>
<evidence type="ECO:0000256" key="3">
    <source>
        <dbReference type="ARBA" id="ARBA00022490"/>
    </source>
</evidence>
<dbReference type="GO" id="GO:0005737">
    <property type="term" value="C:cytoplasm"/>
    <property type="evidence" value="ECO:0007669"/>
    <property type="project" value="UniProtKB-SubCell"/>
</dbReference>
<organism evidence="7 8">
    <name type="scientific">Proteiniclasticum aestuarii</name>
    <dbReference type="NCBI Taxonomy" id="2817862"/>
    <lineage>
        <taxon>Bacteria</taxon>
        <taxon>Bacillati</taxon>
        <taxon>Bacillota</taxon>
        <taxon>Clostridia</taxon>
        <taxon>Eubacteriales</taxon>
        <taxon>Clostridiaceae</taxon>
        <taxon>Proteiniclasticum</taxon>
    </lineage>
</organism>
<dbReference type="InterPro" id="IPR038390">
    <property type="entry name" value="Metal_Tscrpt_repr_sf"/>
</dbReference>
<dbReference type="EMBL" id="JAFNJU010000011">
    <property type="protein sequence ID" value="MBO1265989.1"/>
    <property type="molecule type" value="Genomic_DNA"/>
</dbReference>
<dbReference type="Proteomes" id="UP000664218">
    <property type="component" value="Unassembled WGS sequence"/>
</dbReference>